<evidence type="ECO:0000256" key="2">
    <source>
        <dbReference type="ARBA" id="ARBA00024195"/>
    </source>
</evidence>
<accession>A0AA36FYM6</accession>
<dbReference type="InterPro" id="IPR015420">
    <property type="entry name" value="Peptidase_S1A_nudel"/>
</dbReference>
<proteinExistence type="inferred from homology"/>
<dbReference type="Pfam" id="PF00089">
    <property type="entry name" value="Trypsin"/>
    <property type="match status" value="2"/>
</dbReference>
<evidence type="ECO:0000313" key="4">
    <source>
        <dbReference type="EMBL" id="CAJ0569603.1"/>
    </source>
</evidence>
<evidence type="ECO:0000256" key="1">
    <source>
        <dbReference type="ARBA" id="ARBA00023157"/>
    </source>
</evidence>
<reference evidence="4" key="1">
    <citation type="submission" date="2023-06" db="EMBL/GenBank/DDBJ databases">
        <authorList>
            <person name="Delattre M."/>
        </authorList>
    </citation>
    <scope>NUCLEOTIDE SEQUENCE</scope>
    <source>
        <strain evidence="4">AF72</strain>
    </source>
</reference>
<gene>
    <name evidence="4" type="ORF">MSPICULIGERA_LOCUS8076</name>
</gene>
<feature type="domain" description="Peptidase S1" evidence="3">
    <location>
        <begin position="23"/>
        <end position="255"/>
    </location>
</feature>
<dbReference type="InterPro" id="IPR033116">
    <property type="entry name" value="TRYPSIN_SER"/>
</dbReference>
<sequence>MLFSIPLLLLPILAANAHNGVELTGSPEVVIKEATAYPFIVAITQKNESQPWQQDYKCDGSIVDKDWVVVPVTCVPDSVDISTLVVTAGTSEIRTTSELKQVRAVVKKRTHVVAFALLRLKEPIDFGYSARPVVVPKNSEKLKNPSTRMKLLGRSQGGGNELLYMTEFTQQAALDSCDKAAYGHIYYQPCGVPANFSGRTCPGGGPLMFPLLDGRNQIVWVQIGMIGSRVQCDVAKGASLLNLTDACDWMEQIVEHPVCRDVMLVSNYGVNAEIPAEQLVNDIKDYPYMVAIMEKKEGEPWPQIHNCSGTIIDKNWVLTSLECVAEVDLTKLVVIAGVAELRTASLLKQTREVTEKRSPPKIPSIGGWLTRTPEIALLRLNEPLSFGDSVQPVFLAMDAHKFAQDKKRLTALGWGQPGSDPKERLRAIFVNGESGCESLTELSPGYFCAVPTSFPGICQGDVGGPLMHPEPMQIKVLAGFTEIKTKSSVRQEVNVDHFVFHKQYSHVSISPEQPFRKADIALLRLTTPLKLIRDSARPNELKSTYITMYSPQGCLAWIVPRSVGELIVCGEARGTGPCLGDSGGPLVVPWTTKRGEKLWIQNGIISSGDSDCKYVENRGVFISTSYYCSWIETASKSTVCRDLDRL</sequence>
<keyword evidence="5" id="KW-1185">Reference proteome</keyword>
<dbReference type="SUPFAM" id="SSF50494">
    <property type="entry name" value="Trypsin-like serine proteases"/>
    <property type="match status" value="3"/>
</dbReference>
<dbReference type="PROSITE" id="PS00135">
    <property type="entry name" value="TRYPSIN_SER"/>
    <property type="match status" value="1"/>
</dbReference>
<dbReference type="PROSITE" id="PS50240">
    <property type="entry name" value="TRYPSIN_DOM"/>
    <property type="match status" value="2"/>
</dbReference>
<comment type="caution">
    <text evidence="4">The sequence shown here is derived from an EMBL/GenBank/DDBJ whole genome shotgun (WGS) entry which is preliminary data.</text>
</comment>
<dbReference type="GO" id="GO:0006508">
    <property type="term" value="P:proteolysis"/>
    <property type="evidence" value="ECO:0007669"/>
    <property type="project" value="InterPro"/>
</dbReference>
<dbReference type="Proteomes" id="UP001177023">
    <property type="component" value="Unassembled WGS sequence"/>
</dbReference>
<feature type="domain" description="Peptidase S1" evidence="3">
    <location>
        <begin position="264"/>
        <end position="636"/>
    </location>
</feature>
<feature type="non-terminal residue" evidence="4">
    <location>
        <position position="1"/>
    </location>
</feature>
<dbReference type="InterPro" id="IPR043504">
    <property type="entry name" value="Peptidase_S1_PA_chymotrypsin"/>
</dbReference>
<dbReference type="Pfam" id="PF09342">
    <property type="entry name" value="DUF1986"/>
    <property type="match status" value="1"/>
</dbReference>
<dbReference type="SMART" id="SM00020">
    <property type="entry name" value="Tryp_SPc"/>
    <property type="match status" value="1"/>
</dbReference>
<dbReference type="PANTHER" id="PTHR24256">
    <property type="entry name" value="TRYPTASE-RELATED"/>
    <property type="match status" value="1"/>
</dbReference>
<evidence type="ECO:0000259" key="3">
    <source>
        <dbReference type="PROSITE" id="PS50240"/>
    </source>
</evidence>
<comment type="similarity">
    <text evidence="2">Belongs to the peptidase S1 family. CLIP subfamily.</text>
</comment>
<keyword evidence="1" id="KW-1015">Disulfide bond</keyword>
<dbReference type="InterPro" id="IPR001314">
    <property type="entry name" value="Peptidase_S1A"/>
</dbReference>
<dbReference type="Gene3D" id="2.40.10.10">
    <property type="entry name" value="Trypsin-like serine proteases"/>
    <property type="match status" value="4"/>
</dbReference>
<evidence type="ECO:0000313" key="5">
    <source>
        <dbReference type="Proteomes" id="UP001177023"/>
    </source>
</evidence>
<dbReference type="EMBL" id="CATQJA010002078">
    <property type="protein sequence ID" value="CAJ0569603.1"/>
    <property type="molecule type" value="Genomic_DNA"/>
</dbReference>
<dbReference type="GO" id="GO:0004252">
    <property type="term" value="F:serine-type endopeptidase activity"/>
    <property type="evidence" value="ECO:0007669"/>
    <property type="project" value="InterPro"/>
</dbReference>
<dbReference type="AlphaFoldDB" id="A0AA36FYM6"/>
<dbReference type="PRINTS" id="PR00722">
    <property type="entry name" value="CHYMOTRYPSIN"/>
</dbReference>
<dbReference type="InterPro" id="IPR009003">
    <property type="entry name" value="Peptidase_S1_PA"/>
</dbReference>
<protein>
    <recommendedName>
        <fullName evidence="3">Peptidase S1 domain-containing protein</fullName>
    </recommendedName>
</protein>
<organism evidence="4 5">
    <name type="scientific">Mesorhabditis spiculigera</name>
    <dbReference type="NCBI Taxonomy" id="96644"/>
    <lineage>
        <taxon>Eukaryota</taxon>
        <taxon>Metazoa</taxon>
        <taxon>Ecdysozoa</taxon>
        <taxon>Nematoda</taxon>
        <taxon>Chromadorea</taxon>
        <taxon>Rhabditida</taxon>
        <taxon>Rhabditina</taxon>
        <taxon>Rhabditomorpha</taxon>
        <taxon>Rhabditoidea</taxon>
        <taxon>Rhabditidae</taxon>
        <taxon>Mesorhabditinae</taxon>
        <taxon>Mesorhabditis</taxon>
    </lineage>
</organism>
<dbReference type="InterPro" id="IPR001254">
    <property type="entry name" value="Trypsin_dom"/>
</dbReference>
<name>A0AA36FYM6_9BILA</name>
<dbReference type="InterPro" id="IPR051487">
    <property type="entry name" value="Ser/Thr_Proteases_Immune/Dev"/>
</dbReference>